<evidence type="ECO:0000313" key="1">
    <source>
        <dbReference type="EMBL" id="PAU80974.1"/>
    </source>
</evidence>
<dbReference type="RefSeq" id="WP_095616701.1">
    <property type="nucleotide sequence ID" value="NZ_NSKD01000002.1"/>
</dbReference>
<keyword evidence="2" id="KW-1185">Reference proteome</keyword>
<dbReference type="PANTHER" id="PTHR39338">
    <property type="entry name" value="BLL5662 PROTEIN-RELATED"/>
    <property type="match status" value="1"/>
</dbReference>
<proteinExistence type="predicted"/>
<dbReference type="InterPro" id="IPR008912">
    <property type="entry name" value="Uncharacterised_CoxE"/>
</dbReference>
<comment type="caution">
    <text evidence="1">The sequence shown here is derived from an EMBL/GenBank/DDBJ whole genome shotgun (WGS) entry which is preliminary data.</text>
</comment>
<accession>A0A2A2F8C1</accession>
<dbReference type="PANTHER" id="PTHR39338:SF7">
    <property type="entry name" value="BLL6692 PROTEIN"/>
    <property type="match status" value="1"/>
</dbReference>
<dbReference type="Pfam" id="PF05762">
    <property type="entry name" value="VWA_CoxE"/>
    <property type="match status" value="1"/>
</dbReference>
<evidence type="ECO:0008006" key="3">
    <source>
        <dbReference type="Google" id="ProtNLM"/>
    </source>
</evidence>
<organism evidence="1 2">
    <name type="scientific">Halovibrio salipaludis</name>
    <dbReference type="NCBI Taxonomy" id="2032626"/>
    <lineage>
        <taxon>Bacteria</taxon>
        <taxon>Pseudomonadati</taxon>
        <taxon>Pseudomonadota</taxon>
        <taxon>Gammaproteobacteria</taxon>
        <taxon>Oceanospirillales</taxon>
        <taxon>Halomonadaceae</taxon>
        <taxon>Halovibrio</taxon>
    </lineage>
</organism>
<name>A0A2A2F8C1_9GAMM</name>
<sequence>MLIDFFLEVRRAGVPASLREFLDLTEALQKRLAFADLEDFYFLSRLCLVKDERHYDKFDRAFDAYFKGIENLDELLEALIPDDWLRSEFEKHLSEEEKAQIDSLGGLEELIETFKKRMDEQTDRHEGGNKWIGTGGTSPFGANGYNPEGYRIGQEKGRHGRAVKVWEKREYRDLDDNVTISSRNIKVALKRLRKFAREGAPEHLDMDDTIRNTARNGGYLDLKMVPERHNAVKVLLFFDVGGSMDPHVKVCEELFSACREEFKHLEYYYFHNFVYEGVWKDSSRRTTEITPTWEVINTYPSDYKVVFVGDATMAPYEVSHPGGSIEHWNEEAGSTWFQRLTDHFSKVVWLNPLPEDYWGQGGSLGMIQKLVGFQMYPMTLEGLESAMRYLSR</sequence>
<reference evidence="1 2" key="1">
    <citation type="submission" date="2017-08" db="EMBL/GenBank/DDBJ databases">
        <title>Halovibrio sewagensis sp. nov., isolated from wastewater of high salinity.</title>
        <authorList>
            <person name="Dong X."/>
            <person name="Zhang G."/>
        </authorList>
    </citation>
    <scope>NUCLEOTIDE SEQUENCE [LARGE SCALE GENOMIC DNA]</scope>
    <source>
        <strain evidence="1 2">YL5-2</strain>
    </source>
</reference>
<dbReference type="AlphaFoldDB" id="A0A2A2F8C1"/>
<dbReference type="Proteomes" id="UP000218896">
    <property type="component" value="Unassembled WGS sequence"/>
</dbReference>
<dbReference type="EMBL" id="NSKD01000002">
    <property type="protein sequence ID" value="PAU80974.1"/>
    <property type="molecule type" value="Genomic_DNA"/>
</dbReference>
<dbReference type="OrthoDB" id="9764216at2"/>
<gene>
    <name evidence="1" type="ORF">CK501_05260</name>
</gene>
<protein>
    <recommendedName>
        <fullName evidence="3">VWA domain-containing protein</fullName>
    </recommendedName>
</protein>
<evidence type="ECO:0000313" key="2">
    <source>
        <dbReference type="Proteomes" id="UP000218896"/>
    </source>
</evidence>